<proteinExistence type="predicted"/>
<dbReference type="Proteomes" id="UP000673691">
    <property type="component" value="Unassembled WGS sequence"/>
</dbReference>
<name>A0A8H7ZNP9_9FUNG</name>
<protein>
    <submittedName>
        <fullName evidence="1">SGT1 protein-domain-containing protein</fullName>
    </submittedName>
</protein>
<gene>
    <name evidence="1" type="ORF">BJ554DRAFT_3747</name>
</gene>
<accession>A0A8H7ZNP9</accession>
<dbReference type="Pfam" id="PF07093">
    <property type="entry name" value="SGT1"/>
    <property type="match status" value="2"/>
</dbReference>
<dbReference type="GO" id="GO:0005634">
    <property type="term" value="C:nucleus"/>
    <property type="evidence" value="ECO:0007669"/>
    <property type="project" value="TreeGrafter"/>
</dbReference>
<dbReference type="AlphaFoldDB" id="A0A8H7ZNP9"/>
<evidence type="ECO:0000313" key="1">
    <source>
        <dbReference type="EMBL" id="KAG5456496.1"/>
    </source>
</evidence>
<keyword evidence="2" id="KW-1185">Reference proteome</keyword>
<dbReference type="PANTHER" id="PTHR13060">
    <property type="entry name" value="SGT1 PROTEIN HSGT1 SUPPRESSOR OF GCR2"/>
    <property type="match status" value="1"/>
</dbReference>
<sequence length="264" mass="29111">MFDEREHSPPRHSAADADGANVVCYTVYLPRLPSSSPSSCAPPAPDADRLPDARARAHAELAPLLETYFWHCEPFRLSVVENGGATVHDNDGEFLLIEAADALPSWVTPANTTNRVRPQAADNGTWPPDGLFLSPGFLVGDSLLIFRPFSRRQVFIHRGTLHLIPLSATPAMHSKSPNRTPNVAEAVEIVRSAATDTRAPPEVDRLALARARAYPGKIAESFHRAKCLLPQRIALLLREDPRLVTAAVHAFYTRDVDHMKVRRL</sequence>
<evidence type="ECO:0000313" key="2">
    <source>
        <dbReference type="Proteomes" id="UP000673691"/>
    </source>
</evidence>
<dbReference type="InterPro" id="IPR010770">
    <property type="entry name" value="Ecd"/>
</dbReference>
<dbReference type="EMBL" id="JAEFCI010011639">
    <property type="protein sequence ID" value="KAG5456496.1"/>
    <property type="molecule type" value="Genomic_DNA"/>
</dbReference>
<reference evidence="1 2" key="1">
    <citation type="journal article" name="Sci. Rep.">
        <title>Genome-scale phylogenetic analyses confirm Olpidium as the closest living zoosporic fungus to the non-flagellated, terrestrial fungi.</title>
        <authorList>
            <person name="Chang Y."/>
            <person name="Rochon D."/>
            <person name="Sekimoto S."/>
            <person name="Wang Y."/>
            <person name="Chovatia M."/>
            <person name="Sandor L."/>
            <person name="Salamov A."/>
            <person name="Grigoriev I.V."/>
            <person name="Stajich J.E."/>
            <person name="Spatafora J.W."/>
        </authorList>
    </citation>
    <scope>NUCLEOTIDE SEQUENCE [LARGE SCALE GENOMIC DNA]</scope>
    <source>
        <strain evidence="1">S191</strain>
    </source>
</reference>
<comment type="caution">
    <text evidence="1">The sequence shown here is derived from an EMBL/GenBank/DDBJ whole genome shotgun (WGS) entry which is preliminary data.</text>
</comment>
<dbReference type="OrthoDB" id="27237at2759"/>
<dbReference type="PANTHER" id="PTHR13060:SF0">
    <property type="entry name" value="PROTEIN ECDYSONELESS HOMOLOG"/>
    <property type="match status" value="1"/>
</dbReference>
<organism evidence="1 2">
    <name type="scientific">Olpidium bornovanus</name>
    <dbReference type="NCBI Taxonomy" id="278681"/>
    <lineage>
        <taxon>Eukaryota</taxon>
        <taxon>Fungi</taxon>
        <taxon>Fungi incertae sedis</taxon>
        <taxon>Olpidiomycota</taxon>
        <taxon>Olpidiomycotina</taxon>
        <taxon>Olpidiomycetes</taxon>
        <taxon>Olpidiales</taxon>
        <taxon>Olpidiaceae</taxon>
        <taxon>Olpidium</taxon>
    </lineage>
</organism>